<evidence type="ECO:0000256" key="9">
    <source>
        <dbReference type="ARBA" id="ARBA00022840"/>
    </source>
</evidence>
<evidence type="ECO:0000256" key="3">
    <source>
        <dbReference type="ARBA" id="ARBA00022448"/>
    </source>
</evidence>
<keyword evidence="3" id="KW-0813">Transport</keyword>
<dbReference type="InterPro" id="IPR008250">
    <property type="entry name" value="ATPase_P-typ_transduc_dom_A_sf"/>
</dbReference>
<dbReference type="Gene3D" id="2.70.150.10">
    <property type="entry name" value="Calcium-transporting ATPase, cytoplasmic transduction domain A"/>
    <property type="match status" value="1"/>
</dbReference>
<feature type="transmembrane region" description="Helical" evidence="13">
    <location>
        <begin position="315"/>
        <end position="335"/>
    </location>
</feature>
<keyword evidence="12 13" id="KW-0472">Membrane</keyword>
<dbReference type="InterPro" id="IPR017969">
    <property type="entry name" value="Heavy-metal-associated_CS"/>
</dbReference>
<keyword evidence="5" id="KW-0597">Phosphoprotein</keyword>
<dbReference type="SFLD" id="SFLDG00002">
    <property type="entry name" value="C1.7:_P-type_atpase_like"/>
    <property type="match status" value="1"/>
</dbReference>
<dbReference type="FunFam" id="2.70.150.10:FF:000002">
    <property type="entry name" value="Copper-transporting ATPase 1, putative"/>
    <property type="match status" value="1"/>
</dbReference>
<evidence type="ECO:0000313" key="15">
    <source>
        <dbReference type="EMBL" id="GER93523.1"/>
    </source>
</evidence>
<dbReference type="SUPFAM" id="SSF55008">
    <property type="entry name" value="HMA, heavy metal-associated domain"/>
    <property type="match status" value="1"/>
</dbReference>
<dbReference type="InterPro" id="IPR023214">
    <property type="entry name" value="HAD_sf"/>
</dbReference>
<keyword evidence="4" id="KW-1003">Cell membrane</keyword>
<dbReference type="Gene3D" id="3.30.70.100">
    <property type="match status" value="1"/>
</dbReference>
<feature type="transmembrane region" description="Helical" evidence="13">
    <location>
        <begin position="118"/>
        <end position="134"/>
    </location>
</feature>
<dbReference type="PRINTS" id="PR00941">
    <property type="entry name" value="CDATPASE"/>
</dbReference>
<dbReference type="InterPro" id="IPR027256">
    <property type="entry name" value="P-typ_ATPase_IB"/>
</dbReference>
<evidence type="ECO:0000256" key="1">
    <source>
        <dbReference type="ARBA" id="ARBA00004651"/>
    </source>
</evidence>
<keyword evidence="9" id="KW-0067">ATP-binding</keyword>
<dbReference type="InterPro" id="IPR023299">
    <property type="entry name" value="ATPase_P-typ_cyto_dom_N"/>
</dbReference>
<keyword evidence="8" id="KW-0547">Nucleotide-binding</keyword>
<comment type="similarity">
    <text evidence="2">Belongs to the cation transport ATPase (P-type) (TC 3.A.3) family. Type IB subfamily.</text>
</comment>
<comment type="subcellular location">
    <subcellularLocation>
        <location evidence="1">Cell membrane</location>
        <topology evidence="1">Multi-pass membrane protein</topology>
    </subcellularLocation>
</comment>
<evidence type="ECO:0000256" key="7">
    <source>
        <dbReference type="ARBA" id="ARBA00022723"/>
    </source>
</evidence>
<keyword evidence="10" id="KW-1278">Translocase</keyword>
<dbReference type="PRINTS" id="PR00119">
    <property type="entry name" value="CATATPASE"/>
</dbReference>
<evidence type="ECO:0000256" key="5">
    <source>
        <dbReference type="ARBA" id="ARBA00022553"/>
    </source>
</evidence>
<dbReference type="InterPro" id="IPR006121">
    <property type="entry name" value="HMA_dom"/>
</dbReference>
<dbReference type="InterPro" id="IPR023298">
    <property type="entry name" value="ATPase_P-typ_TM_dom_sf"/>
</dbReference>
<protein>
    <submittedName>
        <fullName evidence="15">Heavy metal translocating P-type ATPase</fullName>
    </submittedName>
</protein>
<organism evidence="15">
    <name type="scientific">hot springs metagenome</name>
    <dbReference type="NCBI Taxonomy" id="433727"/>
    <lineage>
        <taxon>unclassified sequences</taxon>
        <taxon>metagenomes</taxon>
        <taxon>ecological metagenomes</taxon>
    </lineage>
</organism>
<dbReference type="PANTHER" id="PTHR48085">
    <property type="entry name" value="CADMIUM/ZINC-TRANSPORTING ATPASE HMA2-RELATED"/>
    <property type="match status" value="1"/>
</dbReference>
<dbReference type="SUPFAM" id="SSF81665">
    <property type="entry name" value="Calcium ATPase, transmembrane domain M"/>
    <property type="match status" value="1"/>
</dbReference>
<dbReference type="InterPro" id="IPR018303">
    <property type="entry name" value="ATPase_P-typ_P_site"/>
</dbReference>
<evidence type="ECO:0000256" key="8">
    <source>
        <dbReference type="ARBA" id="ARBA00022741"/>
    </source>
</evidence>
<dbReference type="InterPro" id="IPR044492">
    <property type="entry name" value="P_typ_ATPase_HD_dom"/>
</dbReference>
<keyword evidence="11 13" id="KW-1133">Transmembrane helix</keyword>
<evidence type="ECO:0000256" key="2">
    <source>
        <dbReference type="ARBA" id="ARBA00006024"/>
    </source>
</evidence>
<gene>
    <name evidence="15" type="ORF">A45J_1269</name>
</gene>
<dbReference type="SUPFAM" id="SSF56784">
    <property type="entry name" value="HAD-like"/>
    <property type="match status" value="1"/>
</dbReference>
<sequence length="696" mass="74964">MTKLGDVKTISLTVKGLDCAACAEKIEKVLMRHEGVKGITVYLGAEKADVQFDPFLIKEKLIIDAINSLGYKVLTEKEEALQKNFLKGERTFDLLRIGFVFLLIVLSLTGITKRLSPIDIFSIIAIVVGGYPLIKHAYIDLREKAITANVFMALGVVAATVIGEFRSAAIIAFFMLISEFIDSFTMEKSRKAIKDLIDMAPKTARVKIGDTEVEIPVEEVKKGDIVVVKPGEKIPVEGVIISGRGSVNQATITGESIPVEKKEGDIVYAATINQLGVLFIKVTHTGQDTTYARIIKLVEEAESSKAPVQRVADKFAAYFTPAILAISVLTFLITWKITNAIAVIVVACPCTVAIATPLAVVASMGKAAKRGIIIKGGRYLEALAKVDTIVMDKTGTVTMGDPVVTNIKGFAEHDDKEIISYAAGVERYSEHPLAKAIIKKASEMGVAVPEPEQYKVIPGMGIQAVVNDKTIIVGSREMLRDKNIILSEGIEKYIIEKEEEGKTALLLSHDSILCGVICVADIIREESIEAIASLKRLGFDDPIMLTGDNPRTANAIASSLGIKNVMAQLLPEDKLEAIKNLESSGRKVLMVGDGINDAPALARAYVGIAMGAVGSDAAIEASDVALMRDEWKQIPEAVMIGRKTFNIIKQNLAVGIIFNLVGIALASTGILSPAMAAVAHVMPDVLVFLNSLRLLK</sequence>
<comment type="caution">
    <text evidence="15">The sequence shown here is derived from an EMBL/GenBank/DDBJ whole genome shotgun (WGS) entry which is preliminary data.</text>
</comment>
<evidence type="ECO:0000256" key="10">
    <source>
        <dbReference type="ARBA" id="ARBA00022967"/>
    </source>
</evidence>
<dbReference type="GO" id="GO:0005886">
    <property type="term" value="C:plasma membrane"/>
    <property type="evidence" value="ECO:0007669"/>
    <property type="project" value="UniProtKB-SubCell"/>
</dbReference>
<keyword evidence="6 13" id="KW-0812">Transmembrane</keyword>
<dbReference type="SUPFAM" id="SSF81653">
    <property type="entry name" value="Calcium ATPase, transduction domain A"/>
    <property type="match status" value="1"/>
</dbReference>
<feature type="transmembrane region" description="Helical" evidence="13">
    <location>
        <begin position="168"/>
        <end position="186"/>
    </location>
</feature>
<evidence type="ECO:0000256" key="4">
    <source>
        <dbReference type="ARBA" id="ARBA00022475"/>
    </source>
</evidence>
<dbReference type="PROSITE" id="PS00154">
    <property type="entry name" value="ATPASE_E1_E2"/>
    <property type="match status" value="1"/>
</dbReference>
<dbReference type="NCBIfam" id="TIGR01511">
    <property type="entry name" value="ATPase-IB1_Cu"/>
    <property type="match status" value="1"/>
</dbReference>
<dbReference type="InterPro" id="IPR036412">
    <property type="entry name" value="HAD-like_sf"/>
</dbReference>
<dbReference type="InterPro" id="IPR051014">
    <property type="entry name" value="Cation_Transport_ATPase_IB"/>
</dbReference>
<evidence type="ECO:0000256" key="11">
    <source>
        <dbReference type="ARBA" id="ARBA00022989"/>
    </source>
</evidence>
<dbReference type="InterPro" id="IPR059000">
    <property type="entry name" value="ATPase_P-type_domA"/>
</dbReference>
<dbReference type="InterPro" id="IPR036163">
    <property type="entry name" value="HMA_dom_sf"/>
</dbReference>
<dbReference type="Pfam" id="PF00122">
    <property type="entry name" value="E1-E2_ATPase"/>
    <property type="match status" value="1"/>
</dbReference>
<feature type="transmembrane region" description="Helical" evidence="13">
    <location>
        <begin position="146"/>
        <end position="162"/>
    </location>
</feature>
<proteinExistence type="inferred from homology"/>
<dbReference type="NCBIfam" id="TIGR01494">
    <property type="entry name" value="ATPase_P-type"/>
    <property type="match status" value="1"/>
</dbReference>
<dbReference type="CDD" id="cd02079">
    <property type="entry name" value="P-type_ATPase_HM"/>
    <property type="match status" value="1"/>
</dbReference>
<dbReference type="Pfam" id="PF00702">
    <property type="entry name" value="Hydrolase"/>
    <property type="match status" value="1"/>
</dbReference>
<evidence type="ECO:0000256" key="12">
    <source>
        <dbReference type="ARBA" id="ARBA00023136"/>
    </source>
</evidence>
<dbReference type="PANTHER" id="PTHR48085:SF5">
    <property type="entry name" value="CADMIUM_ZINC-TRANSPORTING ATPASE HMA4-RELATED"/>
    <property type="match status" value="1"/>
</dbReference>
<dbReference type="Gene3D" id="3.40.50.1000">
    <property type="entry name" value="HAD superfamily/HAD-like"/>
    <property type="match status" value="1"/>
</dbReference>
<accession>A0A5J4L189</accession>
<dbReference type="GO" id="GO:0019829">
    <property type="term" value="F:ATPase-coupled monoatomic cation transmembrane transporter activity"/>
    <property type="evidence" value="ECO:0007669"/>
    <property type="project" value="InterPro"/>
</dbReference>
<dbReference type="CDD" id="cd00371">
    <property type="entry name" value="HMA"/>
    <property type="match status" value="1"/>
</dbReference>
<evidence type="ECO:0000259" key="14">
    <source>
        <dbReference type="PROSITE" id="PS50846"/>
    </source>
</evidence>
<feature type="transmembrane region" description="Helical" evidence="13">
    <location>
        <begin position="94"/>
        <end position="112"/>
    </location>
</feature>
<dbReference type="EMBL" id="BLAB01000001">
    <property type="protein sequence ID" value="GER93523.1"/>
    <property type="molecule type" value="Genomic_DNA"/>
</dbReference>
<dbReference type="GO" id="GO:0016887">
    <property type="term" value="F:ATP hydrolysis activity"/>
    <property type="evidence" value="ECO:0007669"/>
    <property type="project" value="InterPro"/>
</dbReference>
<reference evidence="15" key="1">
    <citation type="submission" date="2019-10" db="EMBL/GenBank/DDBJ databases">
        <title>Metagenomic sequencing of thiosulfate-disproportionating enrichment culture.</title>
        <authorList>
            <person name="Umezawa K."/>
            <person name="Kojima H."/>
            <person name="Fukui M."/>
        </authorList>
    </citation>
    <scope>NUCLEOTIDE SEQUENCE</scope>
    <source>
        <strain evidence="15">45J</strain>
    </source>
</reference>
<dbReference type="AlphaFoldDB" id="A0A5J4L189"/>
<dbReference type="GO" id="GO:0046872">
    <property type="term" value="F:metal ion binding"/>
    <property type="evidence" value="ECO:0007669"/>
    <property type="project" value="UniProtKB-KW"/>
</dbReference>
<dbReference type="FunFam" id="3.30.70.100:FF:000001">
    <property type="entry name" value="ATPase copper transporting beta"/>
    <property type="match status" value="1"/>
</dbReference>
<dbReference type="GO" id="GO:0005524">
    <property type="term" value="F:ATP binding"/>
    <property type="evidence" value="ECO:0007669"/>
    <property type="project" value="UniProtKB-KW"/>
</dbReference>
<evidence type="ECO:0000256" key="6">
    <source>
        <dbReference type="ARBA" id="ARBA00022692"/>
    </source>
</evidence>
<keyword evidence="7" id="KW-0479">Metal-binding</keyword>
<name>A0A5J4L189_9ZZZZ</name>
<dbReference type="PROSITE" id="PS50846">
    <property type="entry name" value="HMA_2"/>
    <property type="match status" value="1"/>
</dbReference>
<dbReference type="Gene3D" id="3.40.1110.10">
    <property type="entry name" value="Calcium-transporting ATPase, cytoplasmic domain N"/>
    <property type="match status" value="2"/>
</dbReference>
<dbReference type="SFLD" id="SFLDS00003">
    <property type="entry name" value="Haloacid_Dehalogenase"/>
    <property type="match status" value="1"/>
</dbReference>
<dbReference type="NCBIfam" id="TIGR01525">
    <property type="entry name" value="ATPase-IB_hvy"/>
    <property type="match status" value="1"/>
</dbReference>
<dbReference type="PROSITE" id="PS01047">
    <property type="entry name" value="HMA_1"/>
    <property type="match status" value="1"/>
</dbReference>
<feature type="transmembrane region" description="Helical" evidence="13">
    <location>
        <begin position="652"/>
        <end position="671"/>
    </location>
</feature>
<dbReference type="SFLD" id="SFLDF00027">
    <property type="entry name" value="p-type_atpase"/>
    <property type="match status" value="1"/>
</dbReference>
<evidence type="ECO:0000256" key="13">
    <source>
        <dbReference type="SAM" id="Phobius"/>
    </source>
</evidence>
<feature type="domain" description="HMA" evidence="14">
    <location>
        <begin position="8"/>
        <end position="74"/>
    </location>
</feature>
<dbReference type="Pfam" id="PF00403">
    <property type="entry name" value="HMA"/>
    <property type="match status" value="1"/>
</dbReference>
<feature type="transmembrane region" description="Helical" evidence="13">
    <location>
        <begin position="341"/>
        <end position="362"/>
    </location>
</feature>
<dbReference type="InterPro" id="IPR001757">
    <property type="entry name" value="P_typ_ATPase"/>
</dbReference>